<keyword evidence="3" id="KW-1185">Reference proteome</keyword>
<evidence type="ECO:0000313" key="3">
    <source>
        <dbReference type="Proteomes" id="UP000444960"/>
    </source>
</evidence>
<dbReference type="SUPFAM" id="SSF55729">
    <property type="entry name" value="Acyl-CoA N-acyltransferases (Nat)"/>
    <property type="match status" value="1"/>
</dbReference>
<evidence type="ECO:0000313" key="2">
    <source>
        <dbReference type="EMBL" id="GED99957.1"/>
    </source>
</evidence>
<dbReference type="Gene3D" id="3.40.630.30">
    <property type="match status" value="1"/>
</dbReference>
<accession>A0A7I9V3F7</accession>
<comment type="catalytic activity">
    <reaction evidence="1">
        <text>ATP-dependent breakage, passage and rejoining of double-stranded DNA.</text>
        <dbReference type="EC" id="5.6.2.2"/>
    </reaction>
</comment>
<dbReference type="InterPro" id="IPR016181">
    <property type="entry name" value="Acyl_CoA_acyltransferase"/>
</dbReference>
<comment type="caution">
    <text evidence="2">The sequence shown here is derived from an EMBL/GenBank/DDBJ whole genome shotgun (WGS) entry which is preliminary data.</text>
</comment>
<gene>
    <name evidence="2" type="ORF">nbrc107696_04040</name>
</gene>
<dbReference type="SUPFAM" id="SSF56719">
    <property type="entry name" value="Type II DNA topoisomerase"/>
    <property type="match status" value="1"/>
</dbReference>
<reference evidence="3" key="1">
    <citation type="submission" date="2019-06" db="EMBL/GenBank/DDBJ databases">
        <title>Gordonia isolated from sludge of a wastewater treatment plant.</title>
        <authorList>
            <person name="Tamura T."/>
            <person name="Aoyama K."/>
            <person name="Kang Y."/>
            <person name="Saito S."/>
            <person name="Akiyama N."/>
            <person name="Yazawa K."/>
            <person name="Gonoi T."/>
            <person name="Mikami Y."/>
        </authorList>
    </citation>
    <scope>NUCLEOTIDE SEQUENCE [LARGE SCALE GENOMIC DNA]</scope>
    <source>
        <strain evidence="3">NBRC 107696</strain>
    </source>
</reference>
<dbReference type="GO" id="GO:0034335">
    <property type="term" value="F:DNA negative supercoiling activity"/>
    <property type="evidence" value="ECO:0007669"/>
    <property type="project" value="UniProtKB-ARBA"/>
</dbReference>
<protein>
    <recommendedName>
        <fullName evidence="4">N-acetyltransferase</fullName>
    </recommendedName>
</protein>
<dbReference type="InterPro" id="IPR013760">
    <property type="entry name" value="Topo_IIA-like_dom_sf"/>
</dbReference>
<dbReference type="InterPro" id="IPR013757">
    <property type="entry name" value="Topo_IIA_A_a_sf"/>
</dbReference>
<proteinExistence type="predicted"/>
<dbReference type="Gene3D" id="1.10.268.10">
    <property type="entry name" value="Topoisomerase, domain 3"/>
    <property type="match status" value="1"/>
</dbReference>
<evidence type="ECO:0008006" key="4">
    <source>
        <dbReference type="Google" id="ProtNLM"/>
    </source>
</evidence>
<evidence type="ECO:0000256" key="1">
    <source>
        <dbReference type="ARBA" id="ARBA00000185"/>
    </source>
</evidence>
<dbReference type="OrthoDB" id="4773268at2"/>
<dbReference type="AlphaFoldDB" id="A0A7I9V3F7"/>
<dbReference type="GO" id="GO:0005524">
    <property type="term" value="F:ATP binding"/>
    <property type="evidence" value="ECO:0007669"/>
    <property type="project" value="InterPro"/>
</dbReference>
<dbReference type="EMBL" id="BJOV01000002">
    <property type="protein sequence ID" value="GED99957.1"/>
    <property type="molecule type" value="Genomic_DNA"/>
</dbReference>
<sequence length="220" mass="23663">MTDVDQATTRRDITDALLKAFERRHDVLDAIFDADDRDSAADAIATLLDTSRQGVDAVLHMSLDQLTKESRRRNQAALDDLNSELTFTLSDRPASGGDSLDLRPFSSTDDADIFAERTAEQGVAGDGSGAPAGELGDEISKAADRVDAEDAVWLVAVDNDQKVGIVFGELSDGIVDVRIWIRPDSRKKGYGVSALRRSRSELAAYFPGVPLTIRAPGATA</sequence>
<dbReference type="RefSeq" id="WP_161893917.1">
    <property type="nucleotide sequence ID" value="NZ_BJOV01000002.1"/>
</dbReference>
<dbReference type="GO" id="GO:0003677">
    <property type="term" value="F:DNA binding"/>
    <property type="evidence" value="ECO:0007669"/>
    <property type="project" value="InterPro"/>
</dbReference>
<organism evidence="2 3">
    <name type="scientific">Gordonia spumicola</name>
    <dbReference type="NCBI Taxonomy" id="589161"/>
    <lineage>
        <taxon>Bacteria</taxon>
        <taxon>Bacillati</taxon>
        <taxon>Actinomycetota</taxon>
        <taxon>Actinomycetes</taxon>
        <taxon>Mycobacteriales</taxon>
        <taxon>Gordoniaceae</taxon>
        <taxon>Gordonia</taxon>
    </lineage>
</organism>
<dbReference type="Proteomes" id="UP000444960">
    <property type="component" value="Unassembled WGS sequence"/>
</dbReference>
<name>A0A7I9V3F7_9ACTN</name>